<accession>A0A4U1C0S6</accession>
<organism evidence="2 3">
    <name type="scientific">Pedobacter cryophilus</name>
    <dbReference type="NCBI Taxonomy" id="2571271"/>
    <lineage>
        <taxon>Bacteria</taxon>
        <taxon>Pseudomonadati</taxon>
        <taxon>Bacteroidota</taxon>
        <taxon>Sphingobacteriia</taxon>
        <taxon>Sphingobacteriales</taxon>
        <taxon>Sphingobacteriaceae</taxon>
        <taxon>Pedobacter</taxon>
    </lineage>
</organism>
<dbReference type="Pfam" id="PF05257">
    <property type="entry name" value="CHAP"/>
    <property type="match status" value="1"/>
</dbReference>
<dbReference type="OrthoDB" id="9813532at2"/>
<protein>
    <submittedName>
        <fullName evidence="2">CHAP domain-containing protein</fullName>
    </submittedName>
</protein>
<gene>
    <name evidence="2" type="ORF">FA046_05875</name>
</gene>
<dbReference type="Proteomes" id="UP000308181">
    <property type="component" value="Unassembled WGS sequence"/>
</dbReference>
<feature type="domain" description="Peptidase C51" evidence="1">
    <location>
        <begin position="70"/>
        <end position="145"/>
    </location>
</feature>
<evidence type="ECO:0000259" key="1">
    <source>
        <dbReference type="Pfam" id="PF05257"/>
    </source>
</evidence>
<evidence type="ECO:0000313" key="3">
    <source>
        <dbReference type="Proteomes" id="UP000308181"/>
    </source>
</evidence>
<dbReference type="SUPFAM" id="SSF54001">
    <property type="entry name" value="Cysteine proteinases"/>
    <property type="match status" value="1"/>
</dbReference>
<keyword evidence="3" id="KW-1185">Reference proteome</keyword>
<comment type="caution">
    <text evidence="2">The sequence shown here is derived from an EMBL/GenBank/DDBJ whole genome shotgun (WGS) entry which is preliminary data.</text>
</comment>
<dbReference type="Gene3D" id="3.90.1720.10">
    <property type="entry name" value="endopeptidase domain like (from Nostoc punctiforme)"/>
    <property type="match status" value="1"/>
</dbReference>
<dbReference type="RefSeq" id="WP_136825461.1">
    <property type="nucleotide sequence ID" value="NZ_SWBP01000002.1"/>
</dbReference>
<proteinExistence type="predicted"/>
<dbReference type="EMBL" id="SWBP01000002">
    <property type="protein sequence ID" value="TKB98645.1"/>
    <property type="molecule type" value="Genomic_DNA"/>
</dbReference>
<reference evidence="2 3" key="1">
    <citation type="submission" date="2019-04" db="EMBL/GenBank/DDBJ databases">
        <title>Pedobacter sp. AR-3-17 sp. nov., isolated from Arctic soil.</title>
        <authorList>
            <person name="Dahal R.H."/>
            <person name="Kim D.-U."/>
        </authorList>
    </citation>
    <scope>NUCLEOTIDE SEQUENCE [LARGE SCALE GENOMIC DNA]</scope>
    <source>
        <strain evidence="2 3">AR-3-17</strain>
    </source>
</reference>
<dbReference type="InterPro" id="IPR007921">
    <property type="entry name" value="CHAP_dom"/>
</dbReference>
<evidence type="ECO:0000313" key="2">
    <source>
        <dbReference type="EMBL" id="TKB98645.1"/>
    </source>
</evidence>
<name>A0A4U1C0S6_9SPHI</name>
<sequence length="181" mass="20141">MATIRVILVIFCFTAFGRDTVPVGNILADDVQRRKHLLSYAQLQIGVREASGNNDGKAVEMYLQTVGLKKGPPWCAAFVSWVFQQAGYSKPRTAWSPALFGPKVKSKEIIPGNLFGIWMVPLNRIGHVGLIESRQGHWIMTIEGNTNLAGGREGDGVYRKRRAIKSIHQFSDWLPPLEVVP</sequence>
<dbReference type="AlphaFoldDB" id="A0A4U1C0S6"/>
<dbReference type="InterPro" id="IPR038765">
    <property type="entry name" value="Papain-like_cys_pep_sf"/>
</dbReference>